<evidence type="ECO:0000256" key="4">
    <source>
        <dbReference type="PROSITE-ProRule" id="PRU00076"/>
    </source>
</evidence>
<proteinExistence type="predicted"/>
<dbReference type="InterPro" id="IPR049883">
    <property type="entry name" value="NOTCH1_EGF-like"/>
</dbReference>
<dbReference type="InterPro" id="IPR000152">
    <property type="entry name" value="EGF-type_Asp/Asn_hydroxyl_site"/>
</dbReference>
<evidence type="ECO:0000256" key="2">
    <source>
        <dbReference type="ARBA" id="ARBA00022737"/>
    </source>
</evidence>
<evidence type="ECO:0000313" key="6">
    <source>
        <dbReference type="EMBL" id="CAG2056379.1"/>
    </source>
</evidence>
<dbReference type="SMART" id="SM00181">
    <property type="entry name" value="EGF"/>
    <property type="match status" value="2"/>
</dbReference>
<dbReference type="InterPro" id="IPR009030">
    <property type="entry name" value="Growth_fac_rcpt_cys_sf"/>
</dbReference>
<dbReference type="CDD" id="cd00054">
    <property type="entry name" value="EGF_CA"/>
    <property type="match status" value="1"/>
</dbReference>
<keyword evidence="7" id="KW-1185">Reference proteome</keyword>
<gene>
    <name evidence="6" type="ORF">TPAB3V08_LOCUS3371</name>
</gene>
<evidence type="ECO:0000313" key="7">
    <source>
        <dbReference type="Proteomes" id="UP001153148"/>
    </source>
</evidence>
<dbReference type="InterPro" id="IPR000742">
    <property type="entry name" value="EGF"/>
</dbReference>
<dbReference type="PROSITE" id="PS00010">
    <property type="entry name" value="ASX_HYDROXYL"/>
    <property type="match status" value="1"/>
</dbReference>
<accession>A0ABN7NNE8</accession>
<keyword evidence="2" id="KW-0677">Repeat</keyword>
<dbReference type="SUPFAM" id="SSF57184">
    <property type="entry name" value="Growth factor receptor domain"/>
    <property type="match status" value="1"/>
</dbReference>
<dbReference type="InterPro" id="IPR018097">
    <property type="entry name" value="EGF_Ca-bd_CS"/>
</dbReference>
<dbReference type="PROSITE" id="PS50026">
    <property type="entry name" value="EGF_3"/>
    <property type="match status" value="1"/>
</dbReference>
<dbReference type="PANTHER" id="PTHR24034:SF111">
    <property type="entry name" value="FIBULIN-2-LIKE ISOFORM X1"/>
    <property type="match status" value="1"/>
</dbReference>
<evidence type="ECO:0000256" key="3">
    <source>
        <dbReference type="ARBA" id="ARBA00023157"/>
    </source>
</evidence>
<evidence type="ECO:0000259" key="5">
    <source>
        <dbReference type="PROSITE" id="PS50026"/>
    </source>
</evidence>
<dbReference type="Proteomes" id="UP001153148">
    <property type="component" value="Unassembled WGS sequence"/>
</dbReference>
<organism evidence="6 7">
    <name type="scientific">Timema podura</name>
    <name type="common">Walking stick</name>
    <dbReference type="NCBI Taxonomy" id="61482"/>
    <lineage>
        <taxon>Eukaryota</taxon>
        <taxon>Metazoa</taxon>
        <taxon>Ecdysozoa</taxon>
        <taxon>Arthropoda</taxon>
        <taxon>Hexapoda</taxon>
        <taxon>Insecta</taxon>
        <taxon>Pterygota</taxon>
        <taxon>Neoptera</taxon>
        <taxon>Polyneoptera</taxon>
        <taxon>Phasmatodea</taxon>
        <taxon>Timematodea</taxon>
        <taxon>Timematoidea</taxon>
        <taxon>Timematidae</taxon>
        <taxon>Timema</taxon>
    </lineage>
</organism>
<evidence type="ECO:0000256" key="1">
    <source>
        <dbReference type="ARBA" id="ARBA00022536"/>
    </source>
</evidence>
<sequence>MKTNHSCKNTEGGFVCEALPQCLPGFKLNNNQCEDIDECAENLHRCNTNSQLCVNTVGSFHCRTSYRPPQRHCARGFQIDQQTNVCVGPDLKNLTFAIFLDVNECERGEYYCRDEEECVNSPGSYRCMFTSNNVVPGEQCPAGFRYNHTRTQCLDIDECFEKIHVCNLASEACINEPGGYRCGAKSGQDKQPTTETQKCPPGFREHPVTKSCVVCIRLVPDVDECTENEESPCDSNQDCTNTQGGYTCSCKYGFLLDQTLQACIDNSTNVISTFVATCSRADMSNLSQTEGR</sequence>
<dbReference type="EMBL" id="CAJPIN010003761">
    <property type="protein sequence ID" value="CAG2056379.1"/>
    <property type="molecule type" value="Genomic_DNA"/>
</dbReference>
<name>A0ABN7NNE8_TIMPD</name>
<comment type="caution">
    <text evidence="4">Lacks conserved residue(s) required for the propagation of feature annotation.</text>
</comment>
<comment type="caution">
    <text evidence="6">The sequence shown here is derived from an EMBL/GenBank/DDBJ whole genome shotgun (WGS) entry which is preliminary data.</text>
</comment>
<feature type="non-terminal residue" evidence="6">
    <location>
        <position position="292"/>
    </location>
</feature>
<feature type="domain" description="EGF-like" evidence="5">
    <location>
        <begin position="221"/>
        <end position="260"/>
    </location>
</feature>
<dbReference type="SUPFAM" id="SSF57196">
    <property type="entry name" value="EGF/Laminin"/>
    <property type="match status" value="2"/>
</dbReference>
<keyword evidence="3" id="KW-1015">Disulfide bond</keyword>
<dbReference type="PANTHER" id="PTHR24034">
    <property type="entry name" value="EGF-LIKE DOMAIN-CONTAINING PROTEIN"/>
    <property type="match status" value="1"/>
</dbReference>
<dbReference type="InterPro" id="IPR001881">
    <property type="entry name" value="EGF-like_Ca-bd_dom"/>
</dbReference>
<reference evidence="6" key="1">
    <citation type="submission" date="2021-03" db="EMBL/GenBank/DDBJ databases">
        <authorList>
            <person name="Tran Van P."/>
        </authorList>
    </citation>
    <scope>NUCLEOTIDE SEQUENCE</scope>
</reference>
<dbReference type="Pfam" id="PF07645">
    <property type="entry name" value="EGF_CA"/>
    <property type="match status" value="5"/>
</dbReference>
<protein>
    <recommendedName>
        <fullName evidence="5">EGF-like domain-containing protein</fullName>
    </recommendedName>
</protein>
<dbReference type="SMART" id="SM00179">
    <property type="entry name" value="EGF_CA"/>
    <property type="match status" value="5"/>
</dbReference>
<keyword evidence="1 4" id="KW-0245">EGF-like domain</keyword>
<dbReference type="Gene3D" id="2.10.25.10">
    <property type="entry name" value="Laminin"/>
    <property type="match status" value="5"/>
</dbReference>
<dbReference type="InterPro" id="IPR050751">
    <property type="entry name" value="ECM_structural_protein"/>
</dbReference>
<dbReference type="PROSITE" id="PS01187">
    <property type="entry name" value="EGF_CA"/>
    <property type="match status" value="2"/>
</dbReference>